<feature type="domain" description="RING-type" evidence="5">
    <location>
        <begin position="16"/>
        <end position="56"/>
    </location>
</feature>
<dbReference type="InterPro" id="IPR017907">
    <property type="entry name" value="Znf_RING_CS"/>
</dbReference>
<evidence type="ECO:0000313" key="8">
    <source>
        <dbReference type="Proteomes" id="UP000694387"/>
    </source>
</evidence>
<dbReference type="PROSITE" id="PS00518">
    <property type="entry name" value="ZF_RING_1"/>
    <property type="match status" value="1"/>
</dbReference>
<keyword evidence="1" id="KW-0479">Metal-binding</keyword>
<dbReference type="PROSITE" id="PS50089">
    <property type="entry name" value="ZF_RING_2"/>
    <property type="match status" value="1"/>
</dbReference>
<dbReference type="InterPro" id="IPR000315">
    <property type="entry name" value="Znf_B-box"/>
</dbReference>
<dbReference type="InterPro" id="IPR013083">
    <property type="entry name" value="Znf_RING/FYVE/PHD"/>
</dbReference>
<protein>
    <recommendedName>
        <fullName evidence="9">Tripartite motif containing 61</fullName>
    </recommendedName>
</protein>
<evidence type="ECO:0000313" key="7">
    <source>
        <dbReference type="Ensembl" id="ENSEASP00005052261.1"/>
    </source>
</evidence>
<evidence type="ECO:0000256" key="4">
    <source>
        <dbReference type="PROSITE-ProRule" id="PRU00024"/>
    </source>
</evidence>
<reference evidence="7" key="3">
    <citation type="submission" date="2025-09" db="UniProtKB">
        <authorList>
            <consortium name="Ensembl"/>
        </authorList>
    </citation>
    <scope>IDENTIFICATION</scope>
</reference>
<dbReference type="SMART" id="SM00184">
    <property type="entry name" value="RING"/>
    <property type="match status" value="1"/>
</dbReference>
<evidence type="ECO:0000259" key="6">
    <source>
        <dbReference type="PROSITE" id="PS50119"/>
    </source>
</evidence>
<dbReference type="Ensembl" id="ENSEAST00005083666.1">
    <property type="protein sequence ID" value="ENSEASP00005052261.1"/>
    <property type="gene ID" value="ENSEASG00005029182.1"/>
</dbReference>
<dbReference type="PROSITE" id="PS50119">
    <property type="entry name" value="ZF_BBOX"/>
    <property type="match status" value="1"/>
</dbReference>
<keyword evidence="3" id="KW-0862">Zinc</keyword>
<reference evidence="7 8" key="1">
    <citation type="journal article" date="2020" name="Nat. Commun.">
        <title>Donkey genomes provide new insights into domestication and selection for coat color.</title>
        <authorList>
            <person name="Wang"/>
            <person name="C."/>
            <person name="Li"/>
            <person name="H."/>
            <person name="Guo"/>
            <person name="Y."/>
            <person name="Huang"/>
            <person name="J."/>
            <person name="Sun"/>
            <person name="Y."/>
            <person name="Min"/>
            <person name="J."/>
            <person name="Wang"/>
            <person name="J."/>
            <person name="Fang"/>
            <person name="X."/>
            <person name="Zhao"/>
            <person name="Z."/>
            <person name="Wang"/>
            <person name="S."/>
            <person name="Zhang"/>
            <person name="Y."/>
            <person name="Liu"/>
            <person name="Q."/>
            <person name="Jiang"/>
            <person name="Q."/>
            <person name="Wang"/>
            <person name="X."/>
            <person name="Guo"/>
            <person name="Y."/>
            <person name="Yang"/>
            <person name="C."/>
            <person name="Wang"/>
            <person name="Y."/>
            <person name="Tian"/>
            <person name="F."/>
            <person name="Zhuang"/>
            <person name="G."/>
            <person name="Fan"/>
            <person name="Y."/>
            <person name="Gao"/>
            <person name="Q."/>
            <person name="Li"/>
            <person name="Y."/>
            <person name="Ju"/>
            <person name="Z."/>
            <person name="Li"/>
            <person name="J."/>
            <person name="Li"/>
            <person name="R."/>
            <person name="Hou"/>
            <person name="M."/>
            <person name="Yang"/>
            <person name="G."/>
            <person name="Liu"/>
            <person name="G."/>
            <person name="Liu"/>
            <person name="W."/>
            <person name="Guo"/>
            <person name="J."/>
            <person name="Pan"/>
            <person name="S."/>
            <person name="Fan"/>
            <person name="G."/>
            <person name="Zhang"/>
            <person name="W."/>
            <person name="Zhang"/>
            <person name="R."/>
            <person name="Yu"/>
            <person name="J."/>
            <person name="Zhang"/>
            <person name="X."/>
            <person name="Yin"/>
            <person name="Q."/>
            <person name="Ji"/>
            <person name="C."/>
            <person name="Jin"/>
            <person name="Y."/>
            <person name="Yue"/>
            <person name="G."/>
            <person name="Liu"/>
            <person name="M."/>
            <person name="Xu"/>
            <person name="J."/>
            <person name="Liu"/>
            <person name="S."/>
            <person name="Jordana"/>
            <person name="J."/>
            <person name="Noce"/>
            <person name="A."/>
            <person name="Amills"/>
            <person name="M."/>
            <person name="Wu"/>
            <person name="D.D."/>
            <person name="Li"/>
            <person name="S."/>
            <person name="Zhou"/>
            <person name="X. and Zhong"/>
            <person name="J."/>
        </authorList>
    </citation>
    <scope>NUCLEOTIDE SEQUENCE [LARGE SCALE GENOMIC DNA]</scope>
</reference>
<dbReference type="PANTHER" id="PTHR24103">
    <property type="entry name" value="E3 UBIQUITIN-PROTEIN LIGASE TRIM"/>
    <property type="match status" value="1"/>
</dbReference>
<evidence type="ECO:0000256" key="1">
    <source>
        <dbReference type="ARBA" id="ARBA00022723"/>
    </source>
</evidence>
<dbReference type="Pfam" id="PF00643">
    <property type="entry name" value="zf-B_box"/>
    <property type="match status" value="1"/>
</dbReference>
<dbReference type="Proteomes" id="UP000694387">
    <property type="component" value="Chromosome 3"/>
</dbReference>
<dbReference type="GO" id="GO:0008270">
    <property type="term" value="F:zinc ion binding"/>
    <property type="evidence" value="ECO:0007669"/>
    <property type="project" value="UniProtKB-KW"/>
</dbReference>
<evidence type="ECO:0000256" key="2">
    <source>
        <dbReference type="ARBA" id="ARBA00022771"/>
    </source>
</evidence>
<sequence>MAFAASLAELQAEASCPICLDYLRDPVTIHCGHNFCLSCIHQRWEDLQDIFPCPVCLHHCPDRNLKKNSQLRHMTEIIKQLPTTRSNRKGQEETPLCEKHNQVLALFCEEELELLCPQCGVSSDHRDHLVTPIEQAAASHRRRLKSYIEPLKKQVEDAELEREILVAKSPIEVQQKMKNWRGDCGGPPPGLSPLPGACNGSAAQGPCALSAVLLCVALAQFY</sequence>
<dbReference type="Pfam" id="PF15227">
    <property type="entry name" value="zf-C3HC4_4"/>
    <property type="match status" value="1"/>
</dbReference>
<dbReference type="InterPro" id="IPR050143">
    <property type="entry name" value="TRIM/RBCC"/>
</dbReference>
<organism evidence="7 8">
    <name type="scientific">Equus asinus</name>
    <name type="common">Donkey</name>
    <name type="synonym">Equus africanus asinus</name>
    <dbReference type="NCBI Taxonomy" id="9793"/>
    <lineage>
        <taxon>Eukaryota</taxon>
        <taxon>Metazoa</taxon>
        <taxon>Chordata</taxon>
        <taxon>Craniata</taxon>
        <taxon>Vertebrata</taxon>
        <taxon>Euteleostomi</taxon>
        <taxon>Mammalia</taxon>
        <taxon>Eutheria</taxon>
        <taxon>Laurasiatheria</taxon>
        <taxon>Perissodactyla</taxon>
        <taxon>Equidae</taxon>
        <taxon>Equus</taxon>
    </lineage>
</organism>
<feature type="domain" description="B box-type" evidence="6">
    <location>
        <begin position="92"/>
        <end position="133"/>
    </location>
</feature>
<keyword evidence="8" id="KW-1185">Reference proteome</keyword>
<evidence type="ECO:0000256" key="3">
    <source>
        <dbReference type="ARBA" id="ARBA00022833"/>
    </source>
</evidence>
<dbReference type="SUPFAM" id="SSF57845">
    <property type="entry name" value="B-box zinc-binding domain"/>
    <property type="match status" value="1"/>
</dbReference>
<accession>A0A9L0JG11</accession>
<dbReference type="Gene3D" id="3.30.40.10">
    <property type="entry name" value="Zinc/RING finger domain, C3HC4 (zinc finger)"/>
    <property type="match status" value="1"/>
</dbReference>
<dbReference type="CDD" id="cd16607">
    <property type="entry name" value="RING-HC_TRIM60-like_C-IV"/>
    <property type="match status" value="1"/>
</dbReference>
<evidence type="ECO:0000259" key="5">
    <source>
        <dbReference type="PROSITE" id="PS50089"/>
    </source>
</evidence>
<dbReference type="SMART" id="SM00336">
    <property type="entry name" value="BBOX"/>
    <property type="match status" value="1"/>
</dbReference>
<dbReference type="InterPro" id="IPR001841">
    <property type="entry name" value="Znf_RING"/>
</dbReference>
<dbReference type="SUPFAM" id="SSF57850">
    <property type="entry name" value="RING/U-box"/>
    <property type="match status" value="1"/>
</dbReference>
<proteinExistence type="predicted"/>
<dbReference type="GeneTree" id="ENSGT00940000155329"/>
<keyword evidence="2 4" id="KW-0863">Zinc-finger</keyword>
<reference evidence="7" key="2">
    <citation type="submission" date="2025-08" db="UniProtKB">
        <authorList>
            <consortium name="Ensembl"/>
        </authorList>
    </citation>
    <scope>IDENTIFICATION</scope>
</reference>
<dbReference type="AlphaFoldDB" id="A0A9L0JG11"/>
<name>A0A9L0JG11_EQUAS</name>
<dbReference type="Gene3D" id="3.30.160.60">
    <property type="entry name" value="Classic Zinc Finger"/>
    <property type="match status" value="1"/>
</dbReference>
<evidence type="ECO:0008006" key="9">
    <source>
        <dbReference type="Google" id="ProtNLM"/>
    </source>
</evidence>